<protein>
    <submittedName>
        <fullName evidence="2">Uncharacterized protein</fullName>
    </submittedName>
</protein>
<evidence type="ECO:0000256" key="1">
    <source>
        <dbReference type="SAM" id="MobiDB-lite"/>
    </source>
</evidence>
<feature type="compositionally biased region" description="Basic and acidic residues" evidence="1">
    <location>
        <begin position="104"/>
        <end position="115"/>
    </location>
</feature>
<organism evidence="2 3">
    <name type="scientific">Lymnaea stagnalis</name>
    <name type="common">Great pond snail</name>
    <name type="synonym">Helix stagnalis</name>
    <dbReference type="NCBI Taxonomy" id="6523"/>
    <lineage>
        <taxon>Eukaryota</taxon>
        <taxon>Metazoa</taxon>
        <taxon>Spiralia</taxon>
        <taxon>Lophotrochozoa</taxon>
        <taxon>Mollusca</taxon>
        <taxon>Gastropoda</taxon>
        <taxon>Heterobranchia</taxon>
        <taxon>Euthyneura</taxon>
        <taxon>Panpulmonata</taxon>
        <taxon>Hygrophila</taxon>
        <taxon>Lymnaeoidea</taxon>
        <taxon>Lymnaeidae</taxon>
        <taxon>Lymnaea</taxon>
    </lineage>
</organism>
<feature type="compositionally biased region" description="Polar residues" evidence="1">
    <location>
        <begin position="349"/>
        <end position="358"/>
    </location>
</feature>
<evidence type="ECO:0000313" key="3">
    <source>
        <dbReference type="Proteomes" id="UP001497497"/>
    </source>
</evidence>
<feature type="compositionally biased region" description="Polar residues" evidence="1">
    <location>
        <begin position="58"/>
        <end position="70"/>
    </location>
</feature>
<comment type="caution">
    <text evidence="2">The sequence shown here is derived from an EMBL/GenBank/DDBJ whole genome shotgun (WGS) entry which is preliminary data.</text>
</comment>
<feature type="region of interest" description="Disordered" evidence="1">
    <location>
        <begin position="1"/>
        <end position="34"/>
    </location>
</feature>
<reference evidence="2 3" key="1">
    <citation type="submission" date="2024-04" db="EMBL/GenBank/DDBJ databases">
        <authorList>
            <consortium name="Genoscope - CEA"/>
            <person name="William W."/>
        </authorList>
    </citation>
    <scope>NUCLEOTIDE SEQUENCE [LARGE SCALE GENOMIC DNA]</scope>
</reference>
<feature type="region of interest" description="Disordered" evidence="1">
    <location>
        <begin position="93"/>
        <end position="115"/>
    </location>
</feature>
<dbReference type="EMBL" id="CAXITT010000145">
    <property type="protein sequence ID" value="CAL1533554.1"/>
    <property type="molecule type" value="Genomic_DNA"/>
</dbReference>
<keyword evidence="3" id="KW-1185">Reference proteome</keyword>
<feature type="region of interest" description="Disordered" evidence="1">
    <location>
        <begin position="339"/>
        <end position="358"/>
    </location>
</feature>
<dbReference type="AlphaFoldDB" id="A0AAV2HHN8"/>
<dbReference type="Proteomes" id="UP001497497">
    <property type="component" value="Unassembled WGS sequence"/>
</dbReference>
<accession>A0AAV2HHN8</accession>
<name>A0AAV2HHN8_LYMST</name>
<sequence length="512" mass="57125">MQNLTVASQDISVSSDVNQSTTSPSMSDLRGHHPQQDAYVNHTTSMTAHSFMNTGRTVWHSETNTPNGGSRYSGEWHLPLNTANNGLHREARQQDVFSGSSSPDESRDGASDDQHWKFVHGHPGDEHAHWGADHGQTKVVVGPGSATWAAPKRELDDDQAHDLQTLHPHGSLERPGHWGQHIRPSQPNLHGWPKEIGSVFTPEPDLNNVRNLFALQPAQTALSAPSVNATYTDLGTAGAGTWNLGSHLPAGPGLSALPRPLLRHDMTCHRTGTPGLYHQTPTQGYSGFQGQGREDWQTQALSPGPSGLTAEVPTEHFKISGVQRGQVCKSAILTKRGKGRGARGGLTLSASNTQNPSQVRTTLDQVRQQTHPYQIKEQKKVVRDVYPATSANVHTLKASHIVSWYIDYLIHENEHLTQISRAFSLPVNLFHSDDFYFMDSLKKKVHFPSLKFLSWMQQNLPSINVNAIDFHEGRPPVMSTWNQDWFWQNKSRRDIIHDVFFYFQHRRVTCEN</sequence>
<feature type="compositionally biased region" description="Polar residues" evidence="1">
    <location>
        <begin position="1"/>
        <end position="26"/>
    </location>
</feature>
<evidence type="ECO:0000313" key="2">
    <source>
        <dbReference type="EMBL" id="CAL1533554.1"/>
    </source>
</evidence>
<feature type="region of interest" description="Disordered" evidence="1">
    <location>
        <begin position="58"/>
        <end position="81"/>
    </location>
</feature>
<gene>
    <name evidence="2" type="ORF">GSLYS_00007514001</name>
</gene>
<proteinExistence type="predicted"/>